<accession>A0A7C4LNL3</accession>
<reference evidence="2" key="1">
    <citation type="journal article" date="2020" name="mSystems">
        <title>Genome- and Community-Level Interaction Insights into Carbon Utilization and Element Cycling Functions of Hydrothermarchaeota in Hydrothermal Sediment.</title>
        <authorList>
            <person name="Zhou Z."/>
            <person name="Liu Y."/>
            <person name="Xu W."/>
            <person name="Pan J."/>
            <person name="Luo Z.H."/>
            <person name="Li M."/>
        </authorList>
    </citation>
    <scope>NUCLEOTIDE SEQUENCE [LARGE SCALE GENOMIC DNA]</scope>
    <source>
        <strain evidence="2">SpSt-508</strain>
    </source>
</reference>
<keyword evidence="1" id="KW-0472">Membrane</keyword>
<dbReference type="AlphaFoldDB" id="A0A7C4LNL3"/>
<evidence type="ECO:0000313" key="2">
    <source>
        <dbReference type="EMBL" id="HGT41195.1"/>
    </source>
</evidence>
<protein>
    <recommendedName>
        <fullName evidence="3">Zinc-finger domain-containing protein</fullName>
    </recommendedName>
</protein>
<proteinExistence type="predicted"/>
<comment type="caution">
    <text evidence="2">The sequence shown here is derived from an EMBL/GenBank/DDBJ whole genome shotgun (WGS) entry which is preliminary data.</text>
</comment>
<feature type="transmembrane region" description="Helical" evidence="1">
    <location>
        <begin position="92"/>
        <end position="114"/>
    </location>
</feature>
<sequence>MNCNQAFELMTDPVGAASPALQRHLERCPRCRQMQHTLSPALDWLRSAEPSLTEQTAADRKAAPLLTAQAVLLAEDVARNLPRRRTRRGAEAARRAAMIAAVAAFGVWLGAVFLNSSPREQPSAPAPALTACLWEQRQLLEHLPDASPRGVLLSCLMCHVPNTLD</sequence>
<name>A0A7C4LNL3_9PLAN</name>
<dbReference type="EMBL" id="DSVQ01000019">
    <property type="protein sequence ID" value="HGT41195.1"/>
    <property type="molecule type" value="Genomic_DNA"/>
</dbReference>
<keyword evidence="1" id="KW-0812">Transmembrane</keyword>
<evidence type="ECO:0000256" key="1">
    <source>
        <dbReference type="SAM" id="Phobius"/>
    </source>
</evidence>
<organism evidence="2">
    <name type="scientific">Schlesneria paludicola</name>
    <dbReference type="NCBI Taxonomy" id="360056"/>
    <lineage>
        <taxon>Bacteria</taxon>
        <taxon>Pseudomonadati</taxon>
        <taxon>Planctomycetota</taxon>
        <taxon>Planctomycetia</taxon>
        <taxon>Planctomycetales</taxon>
        <taxon>Planctomycetaceae</taxon>
        <taxon>Schlesneria</taxon>
    </lineage>
</organism>
<gene>
    <name evidence="2" type="ORF">ENS64_18260</name>
</gene>
<keyword evidence="1" id="KW-1133">Transmembrane helix</keyword>
<evidence type="ECO:0008006" key="3">
    <source>
        <dbReference type="Google" id="ProtNLM"/>
    </source>
</evidence>